<gene>
    <name evidence="4" type="ordered locus">Sthe_3440</name>
</gene>
<dbReference type="PANTHER" id="PTHR30576">
    <property type="entry name" value="COLANIC BIOSYNTHESIS UDP-GLUCOSE LIPID CARRIER TRANSFERASE"/>
    <property type="match status" value="1"/>
</dbReference>
<dbReference type="KEGG" id="sti:Sthe_3440"/>
<dbReference type="RefSeq" id="WP_012873874.1">
    <property type="nucleotide sequence ID" value="NC_013524.1"/>
</dbReference>
<proteinExistence type="inferred from homology"/>
<dbReference type="InParanoid" id="D1CAJ6"/>
<dbReference type="EC" id="2.7.8.6" evidence="4"/>
<evidence type="ECO:0000256" key="2">
    <source>
        <dbReference type="SAM" id="Phobius"/>
    </source>
</evidence>
<sequence length="243" mass="27667">MEQVRARGTRGLDRLRLAVAGTAAWDTLVDQPSDIEETVALIAPSAEWEAFPRSYRIAKRVLDIVIASLGLVLLAPLMLVIAAMIRLDSPGPAIFRQERVGQGGRRFQILKFRTMVNGCDLLRDGPHKRPDDARVTRVGRLLRRTSLDELPQLINVLRGEMSLVGPRPELPEIVEAHYEPWQYRRFLVPQGITGWWQVTGRGKKLMYEHTEDDLYYIENPSFRFDLLILAKTVVAVLRREGAF</sequence>
<dbReference type="STRING" id="479434.Sthe_3440"/>
<evidence type="ECO:0000256" key="1">
    <source>
        <dbReference type="ARBA" id="ARBA00006464"/>
    </source>
</evidence>
<comment type="similarity">
    <text evidence="1">Belongs to the bacterial sugar transferase family.</text>
</comment>
<keyword evidence="4" id="KW-0808">Transferase</keyword>
<feature type="transmembrane region" description="Helical" evidence="2">
    <location>
        <begin position="61"/>
        <end position="85"/>
    </location>
</feature>
<reference evidence="5" key="1">
    <citation type="submission" date="2009-11" db="EMBL/GenBank/DDBJ databases">
        <title>The complete chromosome 2 of Sphaerobacter thermophilus DSM 20745.</title>
        <authorList>
            <person name="Lucas S."/>
            <person name="Copeland A."/>
            <person name="Lapidus A."/>
            <person name="Glavina del Rio T."/>
            <person name="Dalin E."/>
            <person name="Tice H."/>
            <person name="Bruce D."/>
            <person name="Goodwin L."/>
            <person name="Pitluck S."/>
            <person name="Kyrpides N."/>
            <person name="Mavromatis K."/>
            <person name="Ivanova N."/>
            <person name="Mikhailova N."/>
            <person name="LaButti K.M."/>
            <person name="Clum A."/>
            <person name="Sun H.I."/>
            <person name="Brettin T."/>
            <person name="Detter J.C."/>
            <person name="Han C."/>
            <person name="Larimer F."/>
            <person name="Land M."/>
            <person name="Hauser L."/>
            <person name="Markowitz V."/>
            <person name="Cheng J.F."/>
            <person name="Hugenholtz P."/>
            <person name="Woyke T."/>
            <person name="Wu D."/>
            <person name="Steenblock K."/>
            <person name="Schneider S."/>
            <person name="Pukall R."/>
            <person name="Goeker M."/>
            <person name="Klenk H.P."/>
            <person name="Eisen J.A."/>
        </authorList>
    </citation>
    <scope>NUCLEOTIDE SEQUENCE [LARGE SCALE GENOMIC DNA]</scope>
    <source>
        <strain evidence="5">ATCC 49802 / DSM 20745 / S 6022</strain>
    </source>
</reference>
<evidence type="ECO:0000313" key="4">
    <source>
        <dbReference type="EMBL" id="ACZ40839.1"/>
    </source>
</evidence>
<dbReference type="HOGENOM" id="CLU_024920_1_2_0"/>
<protein>
    <submittedName>
        <fullName evidence="4">Undecaprenyl-phosphate galactose phosphotransferase</fullName>
        <ecNumber evidence="4">2.7.8.6</ecNumber>
    </submittedName>
</protein>
<name>D1CAJ6_SPHTD</name>
<dbReference type="AlphaFoldDB" id="D1CAJ6"/>
<dbReference type="GO" id="GO:0047360">
    <property type="term" value="F:undecaprenyl-phosphate galactose phosphotransferase activity"/>
    <property type="evidence" value="ECO:0007669"/>
    <property type="project" value="UniProtKB-EC"/>
</dbReference>
<evidence type="ECO:0000313" key="5">
    <source>
        <dbReference type="Proteomes" id="UP000002027"/>
    </source>
</evidence>
<keyword evidence="2" id="KW-1133">Transmembrane helix</keyword>
<dbReference type="eggNOG" id="COG2148">
    <property type="taxonomic scope" value="Bacteria"/>
</dbReference>
<accession>D1CAJ6</accession>
<organism evidence="4 5">
    <name type="scientific">Sphaerobacter thermophilus (strain ATCC 49802 / DSM 20745 / KCCM 41009 / NCIMB 13125 / S 6022)</name>
    <dbReference type="NCBI Taxonomy" id="479434"/>
    <lineage>
        <taxon>Bacteria</taxon>
        <taxon>Pseudomonadati</taxon>
        <taxon>Thermomicrobiota</taxon>
        <taxon>Thermomicrobia</taxon>
        <taxon>Sphaerobacterales</taxon>
        <taxon>Sphaerobacterineae</taxon>
        <taxon>Sphaerobacteraceae</taxon>
        <taxon>Sphaerobacter</taxon>
    </lineage>
</organism>
<dbReference type="Proteomes" id="UP000002027">
    <property type="component" value="Chromosome 2"/>
</dbReference>
<dbReference type="PANTHER" id="PTHR30576:SF10">
    <property type="entry name" value="SLL5057 PROTEIN"/>
    <property type="match status" value="1"/>
</dbReference>
<reference evidence="4 5" key="2">
    <citation type="journal article" date="2010" name="Stand. Genomic Sci.">
        <title>Complete genome sequence of Desulfohalobium retbaense type strain (HR(100)).</title>
        <authorList>
            <person name="Spring S."/>
            <person name="Nolan M."/>
            <person name="Lapidus A."/>
            <person name="Glavina Del Rio T."/>
            <person name="Copeland A."/>
            <person name="Tice H."/>
            <person name="Cheng J.F."/>
            <person name="Lucas S."/>
            <person name="Land M."/>
            <person name="Chen F."/>
            <person name="Bruce D."/>
            <person name="Goodwin L."/>
            <person name="Pitluck S."/>
            <person name="Ivanova N."/>
            <person name="Mavromatis K."/>
            <person name="Mikhailova N."/>
            <person name="Pati A."/>
            <person name="Chen A."/>
            <person name="Palaniappan K."/>
            <person name="Hauser L."/>
            <person name="Chang Y.J."/>
            <person name="Jeffries C.D."/>
            <person name="Munk C."/>
            <person name="Kiss H."/>
            <person name="Chain P."/>
            <person name="Han C."/>
            <person name="Brettin T."/>
            <person name="Detter J.C."/>
            <person name="Schuler E."/>
            <person name="Goker M."/>
            <person name="Rohde M."/>
            <person name="Bristow J."/>
            <person name="Eisen J.A."/>
            <person name="Markowitz V."/>
            <person name="Hugenholtz P."/>
            <person name="Kyrpides N.C."/>
            <person name="Klenk H.P."/>
        </authorList>
    </citation>
    <scope>NUCLEOTIDE SEQUENCE [LARGE SCALE GENOMIC DNA]</scope>
    <source>
        <strain evidence="5">ATCC 49802 / DSM 20745 / S 6022</strain>
    </source>
</reference>
<feature type="domain" description="Bacterial sugar transferase" evidence="3">
    <location>
        <begin position="59"/>
        <end position="237"/>
    </location>
</feature>
<keyword evidence="2" id="KW-0472">Membrane</keyword>
<evidence type="ECO:0000259" key="3">
    <source>
        <dbReference type="Pfam" id="PF02397"/>
    </source>
</evidence>
<dbReference type="EMBL" id="CP001824">
    <property type="protein sequence ID" value="ACZ40839.1"/>
    <property type="molecule type" value="Genomic_DNA"/>
</dbReference>
<keyword evidence="2" id="KW-0812">Transmembrane</keyword>
<dbReference type="InterPro" id="IPR003362">
    <property type="entry name" value="Bact_transf"/>
</dbReference>
<keyword evidence="5" id="KW-1185">Reference proteome</keyword>
<dbReference type="FunCoup" id="D1CAJ6">
    <property type="interactions" value="69"/>
</dbReference>
<dbReference type="Pfam" id="PF02397">
    <property type="entry name" value="Bac_transf"/>
    <property type="match status" value="1"/>
</dbReference>